<dbReference type="EMBL" id="BAABCN010000002">
    <property type="protein sequence ID" value="GAA3871190.1"/>
    <property type="molecule type" value="Genomic_DNA"/>
</dbReference>
<evidence type="ECO:0000313" key="2">
    <source>
        <dbReference type="EMBL" id="GAA3871190.1"/>
    </source>
</evidence>
<name>A0ABP7KD94_9MICO</name>
<reference evidence="3" key="1">
    <citation type="journal article" date="2019" name="Int. J. Syst. Evol. Microbiol.">
        <title>The Global Catalogue of Microorganisms (GCM) 10K type strain sequencing project: providing services to taxonomists for standard genome sequencing and annotation.</title>
        <authorList>
            <consortium name="The Broad Institute Genomics Platform"/>
            <consortium name="The Broad Institute Genome Sequencing Center for Infectious Disease"/>
            <person name="Wu L."/>
            <person name="Ma J."/>
        </authorList>
    </citation>
    <scope>NUCLEOTIDE SEQUENCE [LARGE SCALE GENOMIC DNA]</scope>
    <source>
        <strain evidence="3">JCM 17021</strain>
    </source>
</reference>
<evidence type="ECO:0000313" key="3">
    <source>
        <dbReference type="Proteomes" id="UP001501803"/>
    </source>
</evidence>
<accession>A0ABP7KD94</accession>
<evidence type="ECO:0000256" key="1">
    <source>
        <dbReference type="SAM" id="MobiDB-lite"/>
    </source>
</evidence>
<feature type="compositionally biased region" description="Polar residues" evidence="1">
    <location>
        <begin position="125"/>
        <end position="134"/>
    </location>
</feature>
<dbReference type="Proteomes" id="UP001501803">
    <property type="component" value="Unassembled WGS sequence"/>
</dbReference>
<evidence type="ECO:0008006" key="4">
    <source>
        <dbReference type="Google" id="ProtNLM"/>
    </source>
</evidence>
<comment type="caution">
    <text evidence="2">The sequence shown here is derived from an EMBL/GenBank/DDBJ whole genome shotgun (WGS) entry which is preliminary data.</text>
</comment>
<organism evidence="2 3">
    <name type="scientific">Leifsonia kafniensis</name>
    <dbReference type="NCBI Taxonomy" id="475957"/>
    <lineage>
        <taxon>Bacteria</taxon>
        <taxon>Bacillati</taxon>
        <taxon>Actinomycetota</taxon>
        <taxon>Actinomycetes</taxon>
        <taxon>Micrococcales</taxon>
        <taxon>Microbacteriaceae</taxon>
        <taxon>Leifsonia</taxon>
    </lineage>
</organism>
<sequence>MARPLIDLGATGVWAPQSMLVSRATFPSNLYYVGMKWGKPFADNVGVRVEQYVGLQLRLLGGDHVEGEIEHARGQKSVDSFWVIDQAVILFECKSARMTQRLQMTPSRASSHPRSARIGRRSIAPQDSSETATLPSRICRATDPSSA</sequence>
<gene>
    <name evidence="2" type="ORF">GCM10022381_12880</name>
</gene>
<proteinExistence type="predicted"/>
<keyword evidence="3" id="KW-1185">Reference proteome</keyword>
<protein>
    <recommendedName>
        <fullName evidence="4">NERD domain-containing protein</fullName>
    </recommendedName>
</protein>
<feature type="region of interest" description="Disordered" evidence="1">
    <location>
        <begin position="101"/>
        <end position="147"/>
    </location>
</feature>